<comment type="caution">
    <text evidence="3">The sequence shown here is derived from an EMBL/GenBank/DDBJ whole genome shotgun (WGS) entry which is preliminary data.</text>
</comment>
<protein>
    <submittedName>
        <fullName evidence="3">NAD(P)H-binding protein</fullName>
    </submittedName>
</protein>
<evidence type="ECO:0000256" key="1">
    <source>
        <dbReference type="SAM" id="MobiDB-lite"/>
    </source>
</evidence>
<feature type="compositionally biased region" description="Low complexity" evidence="1">
    <location>
        <begin position="271"/>
        <end position="286"/>
    </location>
</feature>
<feature type="region of interest" description="Disordered" evidence="1">
    <location>
        <begin position="245"/>
        <end position="286"/>
    </location>
</feature>
<sequence>MIVVSAASGAFGRLVIDQLLARCPADRIVAAVRNPEGVADLAARGVRVRLGDYDDPATLRTAFKGTDRLLLISSPELEPSRRAGQHQAAIDAARTAGVGAIVYTSFLGADTQAHGVTAAHHATERALSASGLPHTLVRHPYYSEAFLNAGLRAAVTSGELASGTGGRGINTVFRSELAEAAARVLTEDRHLGRGYDFTGSLWTYHQLAHALSRISGRPVVHRDRNGRAPGAQGWLEDQVRAGALERQTDDLEQVLGHPPATLDQAVTEILTPSTPSAPSAAKPAAD</sequence>
<dbReference type="EMBL" id="JBIBEG010000003">
    <property type="protein sequence ID" value="MFF5897306.1"/>
    <property type="molecule type" value="Genomic_DNA"/>
</dbReference>
<dbReference type="InterPro" id="IPR052718">
    <property type="entry name" value="NmrA-type_oxidoreductase"/>
</dbReference>
<proteinExistence type="predicted"/>
<dbReference type="Gene3D" id="3.40.50.720">
    <property type="entry name" value="NAD(P)-binding Rossmann-like Domain"/>
    <property type="match status" value="1"/>
</dbReference>
<dbReference type="RefSeq" id="WP_387902274.1">
    <property type="nucleotide sequence ID" value="NZ_JBIBEG010000003.1"/>
</dbReference>
<evidence type="ECO:0000259" key="2">
    <source>
        <dbReference type="Pfam" id="PF13460"/>
    </source>
</evidence>
<dbReference type="PANTHER" id="PTHR47129">
    <property type="entry name" value="QUINONE OXIDOREDUCTASE 2"/>
    <property type="match status" value="1"/>
</dbReference>
<dbReference type="SUPFAM" id="SSF51735">
    <property type="entry name" value="NAD(P)-binding Rossmann-fold domains"/>
    <property type="match status" value="1"/>
</dbReference>
<dbReference type="Pfam" id="PF13460">
    <property type="entry name" value="NAD_binding_10"/>
    <property type="match status" value="1"/>
</dbReference>
<evidence type="ECO:0000313" key="3">
    <source>
        <dbReference type="EMBL" id="MFF5897306.1"/>
    </source>
</evidence>
<dbReference type="InterPro" id="IPR036291">
    <property type="entry name" value="NAD(P)-bd_dom_sf"/>
</dbReference>
<name>A0ABW6X5L2_9ACTN</name>
<accession>A0ABW6X5L2</accession>
<dbReference type="Gene3D" id="3.90.25.10">
    <property type="entry name" value="UDP-galactose 4-epimerase, domain 1"/>
    <property type="match status" value="1"/>
</dbReference>
<dbReference type="InterPro" id="IPR016040">
    <property type="entry name" value="NAD(P)-bd_dom"/>
</dbReference>
<dbReference type="Proteomes" id="UP001602322">
    <property type="component" value="Unassembled WGS sequence"/>
</dbReference>
<feature type="domain" description="NAD(P)-binding" evidence="2">
    <location>
        <begin position="7"/>
        <end position="187"/>
    </location>
</feature>
<gene>
    <name evidence="3" type="ORF">ACFY8O_15420</name>
</gene>
<evidence type="ECO:0000313" key="4">
    <source>
        <dbReference type="Proteomes" id="UP001602322"/>
    </source>
</evidence>
<organism evidence="3 4">
    <name type="scientific">Streptomyces argenteolus</name>
    <dbReference type="NCBI Taxonomy" id="67274"/>
    <lineage>
        <taxon>Bacteria</taxon>
        <taxon>Bacillati</taxon>
        <taxon>Actinomycetota</taxon>
        <taxon>Actinomycetes</taxon>
        <taxon>Kitasatosporales</taxon>
        <taxon>Streptomycetaceae</taxon>
        <taxon>Streptomyces</taxon>
    </lineage>
</organism>
<keyword evidence="4" id="KW-1185">Reference proteome</keyword>
<reference evidence="3 4" key="1">
    <citation type="submission" date="2024-10" db="EMBL/GenBank/DDBJ databases">
        <title>The Natural Products Discovery Center: Release of the First 8490 Sequenced Strains for Exploring Actinobacteria Biosynthetic Diversity.</title>
        <authorList>
            <person name="Kalkreuter E."/>
            <person name="Kautsar S.A."/>
            <person name="Yang D."/>
            <person name="Bader C.D."/>
            <person name="Teijaro C.N."/>
            <person name="Fluegel L."/>
            <person name="Davis C.M."/>
            <person name="Simpson J.R."/>
            <person name="Lauterbach L."/>
            <person name="Steele A.D."/>
            <person name="Gui C."/>
            <person name="Meng S."/>
            <person name="Li G."/>
            <person name="Viehrig K."/>
            <person name="Ye F."/>
            <person name="Su P."/>
            <person name="Kiefer A.F."/>
            <person name="Nichols A."/>
            <person name="Cepeda A.J."/>
            <person name="Yan W."/>
            <person name="Fan B."/>
            <person name="Jiang Y."/>
            <person name="Adhikari A."/>
            <person name="Zheng C.-J."/>
            <person name="Schuster L."/>
            <person name="Cowan T.M."/>
            <person name="Smanski M.J."/>
            <person name="Chevrette M.G."/>
            <person name="De Carvalho L.P.S."/>
            <person name="Shen B."/>
        </authorList>
    </citation>
    <scope>NUCLEOTIDE SEQUENCE [LARGE SCALE GENOMIC DNA]</scope>
    <source>
        <strain evidence="3 4">NPDC012540</strain>
    </source>
</reference>
<dbReference type="PANTHER" id="PTHR47129:SF1">
    <property type="entry name" value="NMRA-LIKE DOMAIN-CONTAINING PROTEIN"/>
    <property type="match status" value="1"/>
</dbReference>